<dbReference type="PANTHER" id="PTHR30055">
    <property type="entry name" value="HTH-TYPE TRANSCRIPTIONAL REGULATOR RUTR"/>
    <property type="match status" value="1"/>
</dbReference>
<dbReference type="GO" id="GO:0000976">
    <property type="term" value="F:transcription cis-regulatory region binding"/>
    <property type="evidence" value="ECO:0007669"/>
    <property type="project" value="TreeGrafter"/>
</dbReference>
<keyword evidence="3" id="KW-0804">Transcription</keyword>
<evidence type="ECO:0000256" key="2">
    <source>
        <dbReference type="ARBA" id="ARBA00023125"/>
    </source>
</evidence>
<dbReference type="InterPro" id="IPR009057">
    <property type="entry name" value="Homeodomain-like_sf"/>
</dbReference>
<keyword evidence="2 4" id="KW-0238">DNA-binding</keyword>
<dbReference type="InterPro" id="IPR039536">
    <property type="entry name" value="TetR_C_Proteobacteria"/>
</dbReference>
<dbReference type="PROSITE" id="PS01081">
    <property type="entry name" value="HTH_TETR_1"/>
    <property type="match status" value="1"/>
</dbReference>
<dbReference type="InterPro" id="IPR001647">
    <property type="entry name" value="HTH_TetR"/>
</dbReference>
<feature type="DNA-binding region" description="H-T-H motif" evidence="4">
    <location>
        <begin position="47"/>
        <end position="66"/>
    </location>
</feature>
<dbReference type="EMBL" id="QGNA01000004">
    <property type="protein sequence ID" value="PWS35707.1"/>
    <property type="molecule type" value="Genomic_DNA"/>
</dbReference>
<dbReference type="PANTHER" id="PTHR30055:SF234">
    <property type="entry name" value="HTH-TYPE TRANSCRIPTIONAL REGULATOR BETI"/>
    <property type="match status" value="1"/>
</dbReference>
<protein>
    <submittedName>
        <fullName evidence="6">TetR/AcrR family transcriptional regulator</fullName>
    </submittedName>
</protein>
<dbReference type="SUPFAM" id="SSF48498">
    <property type="entry name" value="Tetracyclin repressor-like, C-terminal domain"/>
    <property type="match status" value="1"/>
</dbReference>
<organism evidence="6 7">
    <name type="scientific">Falsiroseomonas bella</name>
    <dbReference type="NCBI Taxonomy" id="2184016"/>
    <lineage>
        <taxon>Bacteria</taxon>
        <taxon>Pseudomonadati</taxon>
        <taxon>Pseudomonadota</taxon>
        <taxon>Alphaproteobacteria</taxon>
        <taxon>Acetobacterales</taxon>
        <taxon>Roseomonadaceae</taxon>
        <taxon>Falsiroseomonas</taxon>
    </lineage>
</organism>
<evidence type="ECO:0000256" key="3">
    <source>
        <dbReference type="ARBA" id="ARBA00023163"/>
    </source>
</evidence>
<dbReference type="InterPro" id="IPR036271">
    <property type="entry name" value="Tet_transcr_reg_TetR-rel_C_sf"/>
</dbReference>
<keyword evidence="7" id="KW-1185">Reference proteome</keyword>
<comment type="caution">
    <text evidence="6">The sequence shown here is derived from an EMBL/GenBank/DDBJ whole genome shotgun (WGS) entry which is preliminary data.</text>
</comment>
<gene>
    <name evidence="6" type="ORF">DFH01_19155</name>
</gene>
<evidence type="ECO:0000256" key="1">
    <source>
        <dbReference type="ARBA" id="ARBA00023015"/>
    </source>
</evidence>
<evidence type="ECO:0000313" key="6">
    <source>
        <dbReference type="EMBL" id="PWS35707.1"/>
    </source>
</evidence>
<reference evidence="7" key="1">
    <citation type="submission" date="2018-05" db="EMBL/GenBank/DDBJ databases">
        <authorList>
            <person name="Du Z."/>
            <person name="Wang X."/>
        </authorList>
    </citation>
    <scope>NUCLEOTIDE SEQUENCE [LARGE SCALE GENOMIC DNA]</scope>
    <source>
        <strain evidence="7">CQN31</strain>
    </source>
</reference>
<proteinExistence type="predicted"/>
<accession>A0A317FCG7</accession>
<dbReference type="Gene3D" id="1.10.357.10">
    <property type="entry name" value="Tetracycline Repressor, domain 2"/>
    <property type="match status" value="1"/>
</dbReference>
<feature type="domain" description="HTH tetR-type" evidence="5">
    <location>
        <begin position="24"/>
        <end position="84"/>
    </location>
</feature>
<dbReference type="RefSeq" id="WP_109872073.1">
    <property type="nucleotide sequence ID" value="NZ_QGNA01000004.1"/>
</dbReference>
<name>A0A317FCG7_9PROT</name>
<dbReference type="AlphaFoldDB" id="A0A317FCG7"/>
<dbReference type="InterPro" id="IPR023772">
    <property type="entry name" value="DNA-bd_HTH_TetR-type_CS"/>
</dbReference>
<sequence length="222" mass="23592">MADTLEGRAEQAPGAAPRRRLTPAERLPQLLDAALEEFAERGYGGASMAGVAARAGVAKALLYHYVPGKAELFKAVVRSCIQPVFSEAERLLAGFDGSRAELLRRLFALGYARLAADRREGVLFRLLVAEGERFPELAAFYHAEVLSRGLALVEQVVRSGAAAGEFRPDLAGHPGLAPVLMAPVAMAGVWRLMLGEGQAPSPEAMREAHLALVLRGLGAAKA</sequence>
<dbReference type="Pfam" id="PF00440">
    <property type="entry name" value="TetR_N"/>
    <property type="match status" value="1"/>
</dbReference>
<evidence type="ECO:0000259" key="5">
    <source>
        <dbReference type="PROSITE" id="PS50977"/>
    </source>
</evidence>
<keyword evidence="1" id="KW-0805">Transcription regulation</keyword>
<dbReference type="Pfam" id="PF14246">
    <property type="entry name" value="TetR_C_7"/>
    <property type="match status" value="1"/>
</dbReference>
<evidence type="ECO:0000313" key="7">
    <source>
        <dbReference type="Proteomes" id="UP000245765"/>
    </source>
</evidence>
<dbReference type="PROSITE" id="PS50977">
    <property type="entry name" value="HTH_TETR_2"/>
    <property type="match status" value="1"/>
</dbReference>
<dbReference type="PRINTS" id="PR00455">
    <property type="entry name" value="HTHTETR"/>
</dbReference>
<dbReference type="SUPFAM" id="SSF46689">
    <property type="entry name" value="Homeodomain-like"/>
    <property type="match status" value="1"/>
</dbReference>
<evidence type="ECO:0000256" key="4">
    <source>
        <dbReference type="PROSITE-ProRule" id="PRU00335"/>
    </source>
</evidence>
<dbReference type="GO" id="GO:0003700">
    <property type="term" value="F:DNA-binding transcription factor activity"/>
    <property type="evidence" value="ECO:0007669"/>
    <property type="project" value="TreeGrafter"/>
</dbReference>
<dbReference type="OrthoDB" id="9803547at2"/>
<dbReference type="Proteomes" id="UP000245765">
    <property type="component" value="Unassembled WGS sequence"/>
</dbReference>
<dbReference type="InterPro" id="IPR050109">
    <property type="entry name" value="HTH-type_TetR-like_transc_reg"/>
</dbReference>